<protein>
    <submittedName>
        <fullName evidence="5">RRM domain-containing protein</fullName>
    </submittedName>
</protein>
<accession>A0A183DI79</accession>
<evidence type="ECO:0000313" key="5">
    <source>
        <dbReference type="WBParaSite" id="GPUH_0000842901-mRNA-1"/>
    </source>
</evidence>
<dbReference type="InterPro" id="IPR035979">
    <property type="entry name" value="RBD_domain_sf"/>
</dbReference>
<dbReference type="EMBL" id="UYRT01024521">
    <property type="protein sequence ID" value="VDK62528.1"/>
    <property type="molecule type" value="Genomic_DNA"/>
</dbReference>
<dbReference type="SUPFAM" id="SSF54928">
    <property type="entry name" value="RNA-binding domain, RBD"/>
    <property type="match status" value="1"/>
</dbReference>
<dbReference type="GO" id="GO:0005634">
    <property type="term" value="C:nucleus"/>
    <property type="evidence" value="ECO:0007669"/>
    <property type="project" value="TreeGrafter"/>
</dbReference>
<keyword evidence="1" id="KW-0694">RNA-binding</keyword>
<dbReference type="AlphaFoldDB" id="A0A183DI79"/>
<dbReference type="WBParaSite" id="GPUH_0000842901-mRNA-1">
    <property type="protein sequence ID" value="GPUH_0000842901-mRNA-1"/>
    <property type="gene ID" value="GPUH_0000842901"/>
</dbReference>
<sequence length="87" mass="9984">MNFGIKIEDLYNTFGTFGPLASAKILFPRDDDRKREHLCGFIAFMVRKDTDRAMKGMQGRFIRGCEVRMSLAKPVTIPPQVRISVFE</sequence>
<evidence type="ECO:0000259" key="2">
    <source>
        <dbReference type="PROSITE" id="PS50102"/>
    </source>
</evidence>
<evidence type="ECO:0000313" key="4">
    <source>
        <dbReference type="Proteomes" id="UP000271098"/>
    </source>
</evidence>
<dbReference type="OrthoDB" id="5846290at2759"/>
<proteinExistence type="predicted"/>
<gene>
    <name evidence="3" type="ORF">GPUH_LOCUS8420</name>
</gene>
<dbReference type="Pfam" id="PF00076">
    <property type="entry name" value="RRM_1"/>
    <property type="match status" value="1"/>
</dbReference>
<evidence type="ECO:0000313" key="3">
    <source>
        <dbReference type="EMBL" id="VDK62528.1"/>
    </source>
</evidence>
<dbReference type="InterPro" id="IPR051485">
    <property type="entry name" value="SR-CTD_assoc_factor"/>
</dbReference>
<organism evidence="5">
    <name type="scientific">Gongylonema pulchrum</name>
    <dbReference type="NCBI Taxonomy" id="637853"/>
    <lineage>
        <taxon>Eukaryota</taxon>
        <taxon>Metazoa</taxon>
        <taxon>Ecdysozoa</taxon>
        <taxon>Nematoda</taxon>
        <taxon>Chromadorea</taxon>
        <taxon>Rhabditida</taxon>
        <taxon>Spirurina</taxon>
        <taxon>Spiruromorpha</taxon>
        <taxon>Spiruroidea</taxon>
        <taxon>Gongylonematidae</taxon>
        <taxon>Gongylonema</taxon>
    </lineage>
</organism>
<dbReference type="GO" id="GO:0003723">
    <property type="term" value="F:RNA binding"/>
    <property type="evidence" value="ECO:0007669"/>
    <property type="project" value="UniProtKB-UniRule"/>
</dbReference>
<dbReference type="Gene3D" id="3.30.70.330">
    <property type="match status" value="1"/>
</dbReference>
<dbReference type="InterPro" id="IPR012677">
    <property type="entry name" value="Nucleotide-bd_a/b_plait_sf"/>
</dbReference>
<dbReference type="Proteomes" id="UP000271098">
    <property type="component" value="Unassembled WGS sequence"/>
</dbReference>
<dbReference type="InterPro" id="IPR000504">
    <property type="entry name" value="RRM_dom"/>
</dbReference>
<dbReference type="PROSITE" id="PS50102">
    <property type="entry name" value="RRM"/>
    <property type="match status" value="1"/>
</dbReference>
<feature type="domain" description="RRM" evidence="2">
    <location>
        <begin position="1"/>
        <end position="74"/>
    </location>
</feature>
<name>A0A183DI79_9BILA</name>
<dbReference type="PANTHER" id="PTHR23140">
    <property type="entry name" value="RNA PROCESSING PROTEIN LD23810P"/>
    <property type="match status" value="1"/>
</dbReference>
<dbReference type="PANTHER" id="PTHR23140:SF0">
    <property type="entry name" value="U2 SNRNP-ASSOCIATED SURP MOTIF-CONTAINING PROTEIN"/>
    <property type="match status" value="1"/>
</dbReference>
<keyword evidence="4" id="KW-1185">Reference proteome</keyword>
<evidence type="ECO:0000256" key="1">
    <source>
        <dbReference type="PROSITE-ProRule" id="PRU00176"/>
    </source>
</evidence>
<reference evidence="3 4" key="2">
    <citation type="submission" date="2018-11" db="EMBL/GenBank/DDBJ databases">
        <authorList>
            <consortium name="Pathogen Informatics"/>
        </authorList>
    </citation>
    <scope>NUCLEOTIDE SEQUENCE [LARGE SCALE GENOMIC DNA]</scope>
</reference>
<reference evidence="5" key="1">
    <citation type="submission" date="2016-06" db="UniProtKB">
        <authorList>
            <consortium name="WormBaseParasite"/>
        </authorList>
    </citation>
    <scope>IDENTIFICATION</scope>
</reference>